<accession>Q5MBR9</accession>
<dbReference type="InterPro" id="IPR017938">
    <property type="entry name" value="Riboflavin_synthase-like_b-brl"/>
</dbReference>
<dbReference type="InterPro" id="IPR001433">
    <property type="entry name" value="OxRdtase_FAD/NAD-bd"/>
</dbReference>
<dbReference type="InterPro" id="IPR001041">
    <property type="entry name" value="2Fe-2S_ferredoxin-type"/>
</dbReference>
<dbReference type="Proteomes" id="UP000532373">
    <property type="component" value="Unassembled WGS sequence"/>
</dbReference>
<dbReference type="EMBL" id="JACHGI010000016">
    <property type="protein sequence ID" value="MBB6469380.1"/>
    <property type="molecule type" value="Genomic_DNA"/>
</dbReference>
<dbReference type="GO" id="GO:0016491">
    <property type="term" value="F:oxidoreductase activity"/>
    <property type="evidence" value="ECO:0007669"/>
    <property type="project" value="InterPro"/>
</dbReference>
<dbReference type="InterPro" id="IPR001709">
    <property type="entry name" value="Flavoprot_Pyr_Nucl_cyt_Rdtase"/>
</dbReference>
<feature type="domain" description="FAD-binding FR-type" evidence="3">
    <location>
        <begin position="1"/>
        <end position="106"/>
    </location>
</feature>
<dbReference type="PROSITE" id="PS51085">
    <property type="entry name" value="2FE2S_FER_2"/>
    <property type="match status" value="1"/>
</dbReference>
<dbReference type="CDD" id="cd00207">
    <property type="entry name" value="fer2"/>
    <property type="match status" value="1"/>
</dbReference>
<evidence type="ECO:0000259" key="3">
    <source>
        <dbReference type="PROSITE" id="PS51384"/>
    </source>
</evidence>
<dbReference type="InterPro" id="IPR039261">
    <property type="entry name" value="FNR_nucleotide-bd"/>
</dbReference>
<dbReference type="InterPro" id="IPR050415">
    <property type="entry name" value="MRET"/>
</dbReference>
<dbReference type="Gene3D" id="3.10.20.30">
    <property type="match status" value="1"/>
</dbReference>
<dbReference type="Pfam" id="PF00970">
    <property type="entry name" value="FAD_binding_6"/>
    <property type="match status" value="1"/>
</dbReference>
<evidence type="ECO:0000313" key="5">
    <source>
        <dbReference type="EMBL" id="MBB6469380.1"/>
    </source>
</evidence>
<dbReference type="Gene3D" id="3.40.50.80">
    <property type="entry name" value="Nucleotide-binding domain of ferredoxin-NADP reductase (FNR) module"/>
    <property type="match status" value="1"/>
</dbReference>
<dbReference type="SUPFAM" id="SSF52343">
    <property type="entry name" value="Ferredoxin reductase-like, C-terminal NADP-linked domain"/>
    <property type="match status" value="1"/>
</dbReference>
<dbReference type="InterPro" id="IPR012675">
    <property type="entry name" value="Beta-grasp_dom_sf"/>
</dbReference>
<dbReference type="InterPro" id="IPR006058">
    <property type="entry name" value="2Fe2S_fd_BS"/>
</dbReference>
<dbReference type="InterPro" id="IPR017927">
    <property type="entry name" value="FAD-bd_FR_type"/>
</dbReference>
<dbReference type="SUPFAM" id="SSF54292">
    <property type="entry name" value="2Fe-2S ferredoxin-like"/>
    <property type="match status" value="1"/>
</dbReference>
<dbReference type="InterPro" id="IPR008333">
    <property type="entry name" value="Cbr1-like_FAD-bd_dom"/>
</dbReference>
<dbReference type="AlphaFoldDB" id="Q5MBR9"/>
<gene>
    <name evidence="4" type="primary">paaE</name>
    <name evidence="5" type="ORF">HNQ96_005270</name>
</gene>
<dbReference type="RefSeq" id="WP_184772711.1">
    <property type="nucleotide sequence ID" value="NZ_JACHGI010000016.1"/>
</dbReference>
<evidence type="ECO:0000259" key="2">
    <source>
        <dbReference type="PROSITE" id="PS51085"/>
    </source>
</evidence>
<evidence type="ECO:0000313" key="4">
    <source>
        <dbReference type="EMBL" id="AAW22511.1"/>
    </source>
</evidence>
<sequence>MATYHLKIISKRDEGNDTASLWLEVPQDLRGAFSYQPGQFLTVEREQSGERISRQYSLSSTPGAHRDLRITVKKIPGGAVSPWLVDIAGQGQALEVQVPRGRFFRGFNESRHVLMLACGSGIAPVLSIARHLLALDAGHRVTIVYGNRTPDAIILRDEVRELAESYPDVCRVEHVMSRAGEGWQGARGRIDRAFILSRMEDWLAAGQGLPPSIFLCGPQEFMDAAEATFTEKGVALKDIHRESFDLVLNDDDDEPGLSLAGVNDPGEAGACERIVAVVGGEEYEAVPEAGESILAALIRAEADVPFSCQEGTCASCISKLTEGSATVRPAVLQTLRQDDLDEGVTLACLSRPTTKHVRIDFDEI</sequence>
<dbReference type="CDD" id="cd06214">
    <property type="entry name" value="PA_degradation_oxidoreductase_like"/>
    <property type="match status" value="1"/>
</dbReference>
<proteinExistence type="predicted"/>
<dbReference type="GO" id="GO:0051537">
    <property type="term" value="F:2 iron, 2 sulfur cluster binding"/>
    <property type="evidence" value="ECO:0007669"/>
    <property type="project" value="InterPro"/>
</dbReference>
<feature type="domain" description="2Fe-2S ferredoxin-type" evidence="2">
    <location>
        <begin position="272"/>
        <end position="364"/>
    </location>
</feature>
<dbReference type="SUPFAM" id="SSF63380">
    <property type="entry name" value="Riboflavin synthase domain-like"/>
    <property type="match status" value="1"/>
</dbReference>
<dbReference type="Pfam" id="PF00175">
    <property type="entry name" value="NAD_binding_1"/>
    <property type="match status" value="1"/>
</dbReference>
<dbReference type="PANTHER" id="PTHR47354">
    <property type="entry name" value="NADH OXIDOREDUCTASE HCR"/>
    <property type="match status" value="1"/>
</dbReference>
<evidence type="ECO:0000313" key="6">
    <source>
        <dbReference type="Proteomes" id="UP000532373"/>
    </source>
</evidence>
<dbReference type="PROSITE" id="PS00197">
    <property type="entry name" value="2FE2S_FER_1"/>
    <property type="match status" value="1"/>
</dbReference>
<dbReference type="Gene3D" id="2.40.30.10">
    <property type="entry name" value="Translation factors"/>
    <property type="match status" value="1"/>
</dbReference>
<reference evidence="5 6" key="2">
    <citation type="submission" date="2020-08" db="EMBL/GenBank/DDBJ databases">
        <title>Genomic Encyclopedia of Type Strains, Phase IV (KMG-IV): sequencing the most valuable type-strain genomes for metagenomic binning, comparative biology and taxonomic classification.</title>
        <authorList>
            <person name="Goeker M."/>
        </authorList>
    </citation>
    <scope>NUCLEOTIDE SEQUENCE [LARGE SCALE GENOMIC DNA]</scope>
    <source>
        <strain evidence="5 6">DSM 17454</strain>
    </source>
</reference>
<evidence type="ECO:0000256" key="1">
    <source>
        <dbReference type="ARBA" id="ARBA00034078"/>
    </source>
</evidence>
<protein>
    <submittedName>
        <fullName evidence="5">Ferredoxin-NADP reductase</fullName>
    </submittedName>
    <submittedName>
        <fullName evidence="4">PaaE</fullName>
    </submittedName>
</protein>
<dbReference type="PROSITE" id="PS51384">
    <property type="entry name" value="FAD_FR"/>
    <property type="match status" value="1"/>
</dbReference>
<dbReference type="InterPro" id="IPR036010">
    <property type="entry name" value="2Fe-2S_ferredoxin-like_sf"/>
</dbReference>
<dbReference type="PANTHER" id="PTHR47354:SF5">
    <property type="entry name" value="PROTEIN RFBI"/>
    <property type="match status" value="1"/>
</dbReference>
<dbReference type="EMBL" id="AY838881">
    <property type="protein sequence ID" value="AAW22511.1"/>
    <property type="molecule type" value="Genomic_DNA"/>
</dbReference>
<dbReference type="Pfam" id="PF00111">
    <property type="entry name" value="Fer2"/>
    <property type="match status" value="1"/>
</dbReference>
<dbReference type="PRINTS" id="PR00371">
    <property type="entry name" value="FPNCR"/>
</dbReference>
<dbReference type="PRINTS" id="PR00410">
    <property type="entry name" value="PHEHYDRXLASE"/>
</dbReference>
<comment type="cofactor">
    <cofactor evidence="1">
        <name>[2Fe-2S] cluster</name>
        <dbReference type="ChEBI" id="CHEBI:190135"/>
    </cofactor>
</comment>
<reference evidence="4" key="1">
    <citation type="journal article" date="2005" name="FEMS Microbiol. Lett.">
        <title>Analysis of genes involved in methyl halide degradation in Aminobacter lissarensis CC495.</title>
        <authorList>
            <person name="Warner K.L."/>
            <person name="Larkin M.J."/>
            <person name="Harper D.B."/>
            <person name="Murrell J.C."/>
            <person name="McDonald I.R."/>
        </authorList>
    </citation>
    <scope>NUCLEOTIDE SEQUENCE</scope>
    <source>
        <strain evidence="4">CC495</strain>
    </source>
</reference>
<organism evidence="4">
    <name type="scientific">Aminobacter carboxidus</name>
    <dbReference type="NCBI Taxonomy" id="376165"/>
    <lineage>
        <taxon>Bacteria</taxon>
        <taxon>Pseudomonadati</taxon>
        <taxon>Pseudomonadota</taxon>
        <taxon>Alphaproteobacteria</taxon>
        <taxon>Hyphomicrobiales</taxon>
        <taxon>Phyllobacteriaceae</taxon>
        <taxon>Aminobacter</taxon>
    </lineage>
</organism>
<name>Q5MBR9_9HYPH</name>